<dbReference type="PROSITE" id="PS50102">
    <property type="entry name" value="RRM"/>
    <property type="match status" value="1"/>
</dbReference>
<dbReference type="InterPro" id="IPR034168">
    <property type="entry name" value="PPIE_RRM"/>
</dbReference>
<dbReference type="PROSITE" id="PS00170">
    <property type="entry name" value="CSA_PPIASE_1"/>
    <property type="match status" value="1"/>
</dbReference>
<dbReference type="Pfam" id="PF01283">
    <property type="entry name" value="Ribosomal_S26e"/>
    <property type="match status" value="1"/>
</dbReference>
<dbReference type="InterPro" id="IPR000504">
    <property type="entry name" value="RRM_dom"/>
</dbReference>
<evidence type="ECO:0000256" key="23">
    <source>
        <dbReference type="ARBA" id="ARBA00058045"/>
    </source>
</evidence>
<evidence type="ECO:0000256" key="13">
    <source>
        <dbReference type="ARBA" id="ARBA00022824"/>
    </source>
</evidence>
<dbReference type="AlphaFoldDB" id="A0AAD4UP41"/>
<dbReference type="GO" id="GO:0016018">
    <property type="term" value="F:cyclosporin A binding"/>
    <property type="evidence" value="ECO:0007669"/>
    <property type="project" value="TreeGrafter"/>
</dbReference>
<feature type="compositionally biased region" description="Basic and acidic residues" evidence="26">
    <location>
        <begin position="87"/>
        <end position="97"/>
    </location>
</feature>
<dbReference type="GO" id="GO:0000398">
    <property type="term" value="P:mRNA splicing, via spliceosome"/>
    <property type="evidence" value="ECO:0007669"/>
    <property type="project" value="UniProtKB-ARBA"/>
</dbReference>
<dbReference type="InterPro" id="IPR029000">
    <property type="entry name" value="Cyclophilin-like_dom_sf"/>
</dbReference>
<evidence type="ECO:0000256" key="21">
    <source>
        <dbReference type="ARBA" id="ARBA00032204"/>
    </source>
</evidence>
<comment type="similarity">
    <text evidence="6">Belongs to the cyclophilin-type PPIase family. PPIase E subfamily.</text>
</comment>
<dbReference type="InterPro" id="IPR002130">
    <property type="entry name" value="Cyclophilin-type_PPIase_dom"/>
</dbReference>
<evidence type="ECO:0000256" key="2">
    <source>
        <dbReference type="ARBA" id="ARBA00004123"/>
    </source>
</evidence>
<dbReference type="GO" id="GO:0022626">
    <property type="term" value="C:cytosolic ribosome"/>
    <property type="evidence" value="ECO:0007669"/>
    <property type="project" value="UniProtKB-ARBA"/>
</dbReference>
<evidence type="ECO:0000256" key="8">
    <source>
        <dbReference type="ARBA" id="ARBA00013194"/>
    </source>
</evidence>
<dbReference type="Pfam" id="PF00076">
    <property type="entry name" value="RRM_1"/>
    <property type="match status" value="1"/>
</dbReference>
<dbReference type="FunFam" id="2.40.100.10:FF:000010">
    <property type="entry name" value="Peptidyl-prolyl cis-trans isomerase E"/>
    <property type="match status" value="1"/>
</dbReference>
<dbReference type="InterPro" id="IPR038551">
    <property type="entry name" value="Ribosomal_eS26_sf"/>
</dbReference>
<dbReference type="Pfam" id="PF00160">
    <property type="entry name" value="Pro_isomerase"/>
    <property type="match status" value="1"/>
</dbReference>
<evidence type="ECO:0000256" key="6">
    <source>
        <dbReference type="ARBA" id="ARBA00009483"/>
    </source>
</evidence>
<comment type="function">
    <text evidence="23">Involved in pre-mRNA splicing as component of the spliceosome. Combines RNA-binding and PPIase activities. Binds mRNA and has a preference for single-stranded RNA molecules with poly-A and poly-U stretches, suggesting it binds to the poly(A)-region in the 3'-UTR of mRNA molecules. Catalyzes the cis-trans isomerization of proline imidic peptide bonds in proteins. Inhibits KMT2A activity; this requires proline isomerase activity.</text>
</comment>
<dbReference type="InterPro" id="IPR012677">
    <property type="entry name" value="Nucleotide-bd_a/b_plait_sf"/>
</dbReference>
<keyword evidence="11" id="KW-0507">mRNA processing</keyword>
<dbReference type="CDD" id="cd12347">
    <property type="entry name" value="RRM_PPIE"/>
    <property type="match status" value="1"/>
</dbReference>
<evidence type="ECO:0000256" key="24">
    <source>
        <dbReference type="ARBA" id="ARBA00063714"/>
    </source>
</evidence>
<dbReference type="GO" id="GO:0005783">
    <property type="term" value="C:endoplasmic reticulum"/>
    <property type="evidence" value="ECO:0007669"/>
    <property type="project" value="UniProtKB-SubCell"/>
</dbReference>
<accession>A0AAD4UP41</accession>
<proteinExistence type="inferred from homology"/>
<evidence type="ECO:0000256" key="16">
    <source>
        <dbReference type="ARBA" id="ARBA00023110"/>
    </source>
</evidence>
<evidence type="ECO:0000259" key="27">
    <source>
        <dbReference type="PROSITE" id="PS50072"/>
    </source>
</evidence>
<keyword evidence="10" id="KW-0597">Phosphoprotein</keyword>
<dbReference type="GO" id="GO:0005681">
    <property type="term" value="C:spliceosomal complex"/>
    <property type="evidence" value="ECO:0007669"/>
    <property type="project" value="UniProtKB-KW"/>
</dbReference>
<sequence length="425" mass="47411">MTKKRRNNGRAKKGRGHVQPIRCTNCARCVPKDKAIKKFVIRNIVEAAAVRDISEASVFDAYVLPKLYVKLHYCVSCAIHSKVVRNRSREARKDRTPPPRFRPAGAAPRPPPKPIRDFSGERRTVGQKALDVFAGGLAEEVDDKVLHAAFIPFGDITDIQIPLDYETEKHRGFAFVEFELAEDAAAAIDNMNESELFGRTIRVNLAKPMRIKEGSSRPVWSDDDWLKKFSGKTLEENKEEEGSEPPKVETQEGEPAVKKARSNPQVYMDIKIGNKPAGRIQMLLRSDVVPMTAENFRCLCTHEKGFGFKGSSFHRIIPQFMCQGGDFTNHNGTGGKSIYGKKFDDENFILKHTGPGLLSMANSGPNTNGSQFFLTCDKTDWLDGKHVVFGEITDGLDVLRQIEAQGSKDGKPKQKVIISDCGEYV</sequence>
<dbReference type="PRINTS" id="PR00153">
    <property type="entry name" value="CSAPPISMRASE"/>
</dbReference>
<evidence type="ECO:0000256" key="11">
    <source>
        <dbReference type="ARBA" id="ARBA00022664"/>
    </source>
</evidence>
<keyword evidence="14 25" id="KW-0694">RNA-binding</keyword>
<name>A0AAD4UP41_OVIAM</name>
<keyword evidence="19" id="KW-0539">Nucleus</keyword>
<evidence type="ECO:0000256" key="7">
    <source>
        <dbReference type="ARBA" id="ARBA00011542"/>
    </source>
</evidence>
<dbReference type="PANTHER" id="PTHR11071:SF561">
    <property type="entry name" value="PEPTIDYL-PROLYL CIS-TRANS ISOMERASE D-RELATED"/>
    <property type="match status" value="1"/>
</dbReference>
<dbReference type="PANTHER" id="PTHR11071">
    <property type="entry name" value="PEPTIDYL-PROLYL CIS-TRANS ISOMERASE"/>
    <property type="match status" value="1"/>
</dbReference>
<feature type="domain" description="PPIase cyclophilin-type" evidence="27">
    <location>
        <begin position="267"/>
        <end position="423"/>
    </location>
</feature>
<dbReference type="Gene3D" id="2.40.100.10">
    <property type="entry name" value="Cyclophilin-like"/>
    <property type="match status" value="1"/>
</dbReference>
<keyword evidence="30" id="KW-1185">Reference proteome</keyword>
<evidence type="ECO:0000256" key="5">
    <source>
        <dbReference type="ARBA" id="ARBA00008596"/>
    </source>
</evidence>
<evidence type="ECO:0000256" key="10">
    <source>
        <dbReference type="ARBA" id="ARBA00022553"/>
    </source>
</evidence>
<dbReference type="GO" id="GO:0003735">
    <property type="term" value="F:structural constituent of ribosome"/>
    <property type="evidence" value="ECO:0007669"/>
    <property type="project" value="InterPro"/>
</dbReference>
<evidence type="ECO:0000256" key="26">
    <source>
        <dbReference type="SAM" id="MobiDB-lite"/>
    </source>
</evidence>
<evidence type="ECO:0000256" key="20">
    <source>
        <dbReference type="ARBA" id="ARBA00023274"/>
    </source>
</evidence>
<reference evidence="29" key="1">
    <citation type="submission" date="2022-03" db="EMBL/GenBank/DDBJ databases">
        <title>Genomic analyses of argali, domestic sheep and their hybrids provide insights into chromosomal evolution, heterosis and genetic basis of agronomic traits.</title>
        <authorList>
            <person name="Li M."/>
        </authorList>
    </citation>
    <scope>NUCLEOTIDE SEQUENCE</scope>
    <source>
        <strain evidence="29">CAU-MHL-2022a</strain>
        <tissue evidence="29">Skin</tissue>
    </source>
</reference>
<evidence type="ECO:0000256" key="1">
    <source>
        <dbReference type="ARBA" id="ARBA00000971"/>
    </source>
</evidence>
<keyword evidence="12" id="KW-0747">Spliceosome</keyword>
<dbReference type="Proteomes" id="UP001214576">
    <property type="component" value="Unassembled WGS sequence"/>
</dbReference>
<evidence type="ECO:0000256" key="12">
    <source>
        <dbReference type="ARBA" id="ARBA00022728"/>
    </source>
</evidence>
<evidence type="ECO:0000256" key="19">
    <source>
        <dbReference type="ARBA" id="ARBA00023242"/>
    </source>
</evidence>
<keyword evidence="20" id="KW-0687">Ribonucleoprotein</keyword>
<feature type="domain" description="RRM" evidence="28">
    <location>
        <begin position="130"/>
        <end position="208"/>
    </location>
</feature>
<dbReference type="PROSITE" id="PS50072">
    <property type="entry name" value="CSA_PPIASE_2"/>
    <property type="match status" value="1"/>
</dbReference>
<keyword evidence="18" id="KW-0413">Isomerase</keyword>
<dbReference type="EC" id="5.2.1.8" evidence="8"/>
<dbReference type="GO" id="GO:0003755">
    <property type="term" value="F:peptidyl-prolyl cis-trans isomerase activity"/>
    <property type="evidence" value="ECO:0007669"/>
    <property type="project" value="UniProtKB-KW"/>
</dbReference>
<dbReference type="InterPro" id="IPR047864">
    <property type="entry name" value="Ribosomal_eS26_CS"/>
</dbReference>
<comment type="subunit">
    <text evidence="7">Component of the 40S small ribosomal subunit.</text>
</comment>
<protein>
    <recommendedName>
        <fullName evidence="9">Peptidyl-prolyl cis-trans isomerase E</fullName>
        <ecNumber evidence="8">5.2.1.8</ecNumber>
    </recommendedName>
    <alternativeName>
        <fullName evidence="22">Cyclophilin E</fullName>
    </alternativeName>
    <alternativeName>
        <fullName evidence="21">Rotamase E</fullName>
    </alternativeName>
</protein>
<feature type="region of interest" description="Disordered" evidence="26">
    <location>
        <begin position="231"/>
        <end position="261"/>
    </location>
</feature>
<evidence type="ECO:0000313" key="29">
    <source>
        <dbReference type="EMBL" id="KAI4549726.1"/>
    </source>
</evidence>
<evidence type="ECO:0000256" key="22">
    <source>
        <dbReference type="ARBA" id="ARBA00049785"/>
    </source>
</evidence>
<dbReference type="PROSITE" id="PS00733">
    <property type="entry name" value="RIBOSOMAL_S26E"/>
    <property type="match status" value="1"/>
</dbReference>
<dbReference type="SUPFAM" id="SSF50891">
    <property type="entry name" value="Cyclophilin-like"/>
    <property type="match status" value="1"/>
</dbReference>
<evidence type="ECO:0000256" key="3">
    <source>
        <dbReference type="ARBA" id="ARBA00004240"/>
    </source>
</evidence>
<evidence type="ECO:0000256" key="15">
    <source>
        <dbReference type="ARBA" id="ARBA00022980"/>
    </source>
</evidence>
<evidence type="ECO:0000256" key="9">
    <source>
        <dbReference type="ARBA" id="ARBA00021137"/>
    </source>
</evidence>
<dbReference type="FunFam" id="3.30.1740.20:FF:000001">
    <property type="entry name" value="40S ribosomal protein S26"/>
    <property type="match status" value="1"/>
</dbReference>
<comment type="subunit">
    <text evidence="24">Identified in the spliceosome C complex. Component of the XAB2 complex, a multimeric protein complex composed of XAB2, PRPF19, AQR, ZNF830, ISY1, and PPIE. Identified in a pentameric intron-binding (IB) complex composed of AQR, XAB2, ISY1, ZNF830 and PPIE that is incorporated into the spliceosome as a preassembled complex. The IB complex does not contain PRPF19. Interacts (via RNA-binding domain) with KMT2A (via the third PHD-type zinc-finger).</text>
</comment>
<keyword evidence="16" id="KW-0697">Rotamase</keyword>
<keyword evidence="17" id="KW-0508">mRNA splicing</keyword>
<keyword evidence="15" id="KW-0689">Ribosomal protein</keyword>
<evidence type="ECO:0000313" key="30">
    <source>
        <dbReference type="Proteomes" id="UP001214576"/>
    </source>
</evidence>
<feature type="region of interest" description="Disordered" evidence="26">
    <location>
        <begin position="86"/>
        <end position="120"/>
    </location>
</feature>
<dbReference type="CDD" id="cd01926">
    <property type="entry name" value="cyclophilin_ABH_like"/>
    <property type="match status" value="1"/>
</dbReference>
<dbReference type="GO" id="GO:0006412">
    <property type="term" value="P:translation"/>
    <property type="evidence" value="ECO:0007669"/>
    <property type="project" value="InterPro"/>
</dbReference>
<evidence type="ECO:0000256" key="17">
    <source>
        <dbReference type="ARBA" id="ARBA00023187"/>
    </source>
</evidence>
<keyword evidence="13" id="KW-0256">Endoplasmic reticulum</keyword>
<comment type="subcellular location">
    <subcellularLocation>
        <location evidence="4">Cytoplasm</location>
        <location evidence="4">Cytosol</location>
    </subcellularLocation>
    <subcellularLocation>
        <location evidence="3">Endoplasmic reticulum</location>
    </subcellularLocation>
    <subcellularLocation>
        <location evidence="2">Nucleus</location>
    </subcellularLocation>
</comment>
<dbReference type="Gene3D" id="3.30.1740.20">
    <property type="entry name" value="Ribosomal protein S26e"/>
    <property type="match status" value="1"/>
</dbReference>
<evidence type="ECO:0000256" key="4">
    <source>
        <dbReference type="ARBA" id="ARBA00004514"/>
    </source>
</evidence>
<evidence type="ECO:0000256" key="25">
    <source>
        <dbReference type="PROSITE-ProRule" id="PRU00176"/>
    </source>
</evidence>
<dbReference type="GO" id="GO:0003723">
    <property type="term" value="F:RNA binding"/>
    <property type="evidence" value="ECO:0007669"/>
    <property type="project" value="UniProtKB-UniRule"/>
</dbReference>
<dbReference type="InterPro" id="IPR000892">
    <property type="entry name" value="Ribosomal_eS26"/>
</dbReference>
<evidence type="ECO:0000259" key="28">
    <source>
        <dbReference type="PROSITE" id="PS50102"/>
    </source>
</evidence>
<dbReference type="SUPFAM" id="SSF54928">
    <property type="entry name" value="RNA-binding domain, RBD"/>
    <property type="match status" value="1"/>
</dbReference>
<comment type="catalytic activity">
    <reaction evidence="1">
        <text>[protein]-peptidylproline (omega=180) = [protein]-peptidylproline (omega=0)</text>
        <dbReference type="Rhea" id="RHEA:16237"/>
        <dbReference type="Rhea" id="RHEA-COMP:10747"/>
        <dbReference type="Rhea" id="RHEA-COMP:10748"/>
        <dbReference type="ChEBI" id="CHEBI:83833"/>
        <dbReference type="ChEBI" id="CHEBI:83834"/>
        <dbReference type="EC" id="5.2.1.8"/>
    </reaction>
</comment>
<organism evidence="29 30">
    <name type="scientific">Ovis ammon polii</name>
    <dbReference type="NCBI Taxonomy" id="230172"/>
    <lineage>
        <taxon>Eukaryota</taxon>
        <taxon>Metazoa</taxon>
        <taxon>Chordata</taxon>
        <taxon>Craniata</taxon>
        <taxon>Vertebrata</taxon>
        <taxon>Euteleostomi</taxon>
        <taxon>Mammalia</taxon>
        <taxon>Eutheria</taxon>
        <taxon>Laurasiatheria</taxon>
        <taxon>Artiodactyla</taxon>
        <taxon>Ruminantia</taxon>
        <taxon>Pecora</taxon>
        <taxon>Bovidae</taxon>
        <taxon>Caprinae</taxon>
        <taxon>Ovis</taxon>
    </lineage>
</organism>
<dbReference type="InterPro" id="IPR035979">
    <property type="entry name" value="RBD_domain_sf"/>
</dbReference>
<dbReference type="GO" id="GO:0005739">
    <property type="term" value="C:mitochondrion"/>
    <property type="evidence" value="ECO:0007669"/>
    <property type="project" value="TreeGrafter"/>
</dbReference>
<evidence type="ECO:0000256" key="18">
    <source>
        <dbReference type="ARBA" id="ARBA00023235"/>
    </source>
</evidence>
<gene>
    <name evidence="29" type="ORF">MG293_002056</name>
</gene>
<dbReference type="InterPro" id="IPR020892">
    <property type="entry name" value="Cyclophilin-type_PPIase_CS"/>
</dbReference>
<comment type="caution">
    <text evidence="29">The sequence shown here is derived from an EMBL/GenBank/DDBJ whole genome shotgun (WGS) entry which is preliminary data.</text>
</comment>
<dbReference type="SMART" id="SM00360">
    <property type="entry name" value="RRM"/>
    <property type="match status" value="1"/>
</dbReference>
<dbReference type="FunFam" id="3.30.70.330:FF:000348">
    <property type="entry name" value="Peptidyl-prolyl cis-trans isomerase E"/>
    <property type="match status" value="1"/>
</dbReference>
<dbReference type="GO" id="GO:0006457">
    <property type="term" value="P:protein folding"/>
    <property type="evidence" value="ECO:0007669"/>
    <property type="project" value="InterPro"/>
</dbReference>
<dbReference type="EMBL" id="JAKZEL010000001">
    <property type="protein sequence ID" value="KAI4549726.1"/>
    <property type="molecule type" value="Genomic_DNA"/>
</dbReference>
<comment type="similarity">
    <text evidence="5">Belongs to the eukaryotic ribosomal protein eS26 family.</text>
</comment>
<evidence type="ECO:0000256" key="14">
    <source>
        <dbReference type="ARBA" id="ARBA00022884"/>
    </source>
</evidence>
<dbReference type="Gene3D" id="3.30.70.330">
    <property type="match status" value="1"/>
</dbReference>